<comment type="caution">
    <text evidence="2">The sequence shown here is derived from an EMBL/GenBank/DDBJ whole genome shotgun (WGS) entry which is preliminary data.</text>
</comment>
<reference evidence="2 3" key="1">
    <citation type="submission" date="2022-10" db="EMBL/GenBank/DDBJ databases">
        <title>High-quality genome sequences of two octocoral-associated bacteria, Endozoicomonas euniceicola EF212 and Endozoicomonas gorgoniicola PS125.</title>
        <authorList>
            <person name="Chiou Y.-J."/>
            <person name="Chen Y.-H."/>
        </authorList>
    </citation>
    <scope>NUCLEOTIDE SEQUENCE [LARGE SCALE GENOMIC DNA]</scope>
    <source>
        <strain evidence="2 3">PS125</strain>
    </source>
</reference>
<gene>
    <name evidence="2" type="ORF">NX722_05510</name>
</gene>
<dbReference type="Proteomes" id="UP001209854">
    <property type="component" value="Unassembled WGS sequence"/>
</dbReference>
<proteinExistence type="predicted"/>
<dbReference type="RefSeq" id="WP_262567087.1">
    <property type="nucleotide sequence ID" value="NZ_JAPFCC010000001.1"/>
</dbReference>
<dbReference type="SUPFAM" id="SSF51306">
    <property type="entry name" value="LexA/Signal peptidase"/>
    <property type="match status" value="1"/>
</dbReference>
<dbReference type="SUPFAM" id="SSF47413">
    <property type="entry name" value="lambda repressor-like DNA-binding domains"/>
    <property type="match status" value="1"/>
</dbReference>
<dbReference type="PROSITE" id="PS50943">
    <property type="entry name" value="HTH_CROC1"/>
    <property type="match status" value="1"/>
</dbReference>
<protein>
    <submittedName>
        <fullName evidence="2">Helix-turn-helix transcriptional regulator</fullName>
    </submittedName>
</protein>
<dbReference type="EMBL" id="JAPFCC010000001">
    <property type="protein sequence ID" value="MCW7552109.1"/>
    <property type="molecule type" value="Genomic_DNA"/>
</dbReference>
<evidence type="ECO:0000313" key="2">
    <source>
        <dbReference type="EMBL" id="MCW7552109.1"/>
    </source>
</evidence>
<feature type="domain" description="HTH cro/C1-type" evidence="1">
    <location>
        <begin position="8"/>
        <end position="63"/>
    </location>
</feature>
<dbReference type="InterPro" id="IPR010982">
    <property type="entry name" value="Lambda_DNA-bd_dom_sf"/>
</dbReference>
<accession>A0ABT3MRW1</accession>
<dbReference type="InterPro" id="IPR001387">
    <property type="entry name" value="Cro/C1-type_HTH"/>
</dbReference>
<name>A0ABT3MRW1_9GAMM</name>
<dbReference type="Gene3D" id="1.10.260.40">
    <property type="entry name" value="lambda repressor-like DNA-binding domains"/>
    <property type="match status" value="1"/>
</dbReference>
<organism evidence="2 3">
    <name type="scientific">Endozoicomonas gorgoniicola</name>
    <dbReference type="NCBI Taxonomy" id="1234144"/>
    <lineage>
        <taxon>Bacteria</taxon>
        <taxon>Pseudomonadati</taxon>
        <taxon>Pseudomonadota</taxon>
        <taxon>Gammaproteobacteria</taxon>
        <taxon>Oceanospirillales</taxon>
        <taxon>Endozoicomonadaceae</taxon>
        <taxon>Endozoicomonas</taxon>
    </lineage>
</organism>
<dbReference type="InterPro" id="IPR036286">
    <property type="entry name" value="LexA/Signal_pep-like_sf"/>
</dbReference>
<evidence type="ECO:0000313" key="3">
    <source>
        <dbReference type="Proteomes" id="UP001209854"/>
    </source>
</evidence>
<keyword evidence="3" id="KW-1185">Reference proteome</keyword>
<evidence type="ECO:0000259" key="1">
    <source>
        <dbReference type="PROSITE" id="PS50943"/>
    </source>
</evidence>
<sequence length="226" mass="26023">MSDWRTRLKAVIEEKKISLPNLANKANYDYVTLWKALIKERHVIKRTTMNRICQVLEVDPDYIWYGHEGAPDRHDVPILEDSQVLQWVEGKKVKHSQDRIGTAYRIMSDKAFAWRSTAVDMQGLVALDSMVYFNPDLVPENMEYVLALYRGNILFRQYVEVADQQYLMPHNTAFQAATMGTGDRVLAVAVSACFSLVKDHRLVNFTSFEKFDDIQPDKLSSGTENN</sequence>
<dbReference type="Gene3D" id="2.10.109.10">
    <property type="entry name" value="Umud Fragment, subunit A"/>
    <property type="match status" value="1"/>
</dbReference>